<proteinExistence type="predicted"/>
<feature type="signal peptide" evidence="1">
    <location>
        <begin position="1"/>
        <end position="16"/>
    </location>
</feature>
<dbReference type="Proteomes" id="UP000678499">
    <property type="component" value="Unassembled WGS sequence"/>
</dbReference>
<gene>
    <name evidence="2" type="ORF">NMOB1V02_LOCUS10055</name>
</gene>
<sequence length="104" mass="10879">MNLMGFCLMILRGSYCIEDHVGKTADPFYNRGNLSTSETLMILQILWDEKLSGSRSGAPAGNTRVVADKSAGSEPLDPTAAFVVVVVGVSPPKPSGGGGENPPE</sequence>
<evidence type="ECO:0000313" key="3">
    <source>
        <dbReference type="Proteomes" id="UP000678499"/>
    </source>
</evidence>
<organism evidence="2">
    <name type="scientific">Notodromas monacha</name>
    <dbReference type="NCBI Taxonomy" id="399045"/>
    <lineage>
        <taxon>Eukaryota</taxon>
        <taxon>Metazoa</taxon>
        <taxon>Ecdysozoa</taxon>
        <taxon>Arthropoda</taxon>
        <taxon>Crustacea</taxon>
        <taxon>Oligostraca</taxon>
        <taxon>Ostracoda</taxon>
        <taxon>Podocopa</taxon>
        <taxon>Podocopida</taxon>
        <taxon>Cypridocopina</taxon>
        <taxon>Cypridoidea</taxon>
        <taxon>Cyprididae</taxon>
        <taxon>Notodromas</taxon>
    </lineage>
</organism>
<feature type="chain" id="PRO_5036403314" evidence="1">
    <location>
        <begin position="17"/>
        <end position="104"/>
    </location>
</feature>
<protein>
    <submittedName>
        <fullName evidence="2">Uncharacterized protein</fullName>
    </submittedName>
</protein>
<keyword evidence="3" id="KW-1185">Reference proteome</keyword>
<reference evidence="2" key="1">
    <citation type="submission" date="2020-11" db="EMBL/GenBank/DDBJ databases">
        <authorList>
            <person name="Tran Van P."/>
        </authorList>
    </citation>
    <scope>NUCLEOTIDE SEQUENCE</scope>
</reference>
<dbReference type="EMBL" id="OA885860">
    <property type="protein sequence ID" value="CAD7282430.1"/>
    <property type="molecule type" value="Genomic_DNA"/>
</dbReference>
<evidence type="ECO:0000256" key="1">
    <source>
        <dbReference type="SAM" id="SignalP"/>
    </source>
</evidence>
<evidence type="ECO:0000313" key="2">
    <source>
        <dbReference type="EMBL" id="CAD7282430.1"/>
    </source>
</evidence>
<dbReference type="EMBL" id="CAJPEX010003823">
    <property type="protein sequence ID" value="CAG0922582.1"/>
    <property type="molecule type" value="Genomic_DNA"/>
</dbReference>
<dbReference type="AlphaFoldDB" id="A0A7R9GJ78"/>
<name>A0A7R9GJ78_9CRUS</name>
<accession>A0A7R9GJ78</accession>
<keyword evidence="1" id="KW-0732">Signal</keyword>